<dbReference type="HOGENOM" id="CLU_020188_0_1_1"/>
<keyword evidence="1" id="KW-0472">Membrane</keyword>
<evidence type="ECO:0000313" key="2">
    <source>
        <dbReference type="EMBL" id="EOY13925.1"/>
    </source>
</evidence>
<dbReference type="eggNOG" id="ENOG502RY48">
    <property type="taxonomic scope" value="Eukaryota"/>
</dbReference>
<reference evidence="2 3" key="1">
    <citation type="journal article" date="2013" name="Genome Biol.">
        <title>The genome sequence of the most widely cultivated cacao type and its use to identify candidate genes regulating pod color.</title>
        <authorList>
            <person name="Motamayor J.C."/>
            <person name="Mockaitis K."/>
            <person name="Schmutz J."/>
            <person name="Haiminen N."/>
            <person name="Iii D.L."/>
            <person name="Cornejo O."/>
            <person name="Findley S.D."/>
            <person name="Zheng P."/>
            <person name="Utro F."/>
            <person name="Royaert S."/>
            <person name="Saski C."/>
            <person name="Jenkins J."/>
            <person name="Podicheti R."/>
            <person name="Zhao M."/>
            <person name="Scheffler B.E."/>
            <person name="Stack J.C."/>
            <person name="Feltus F.A."/>
            <person name="Mustiga G.M."/>
            <person name="Amores F."/>
            <person name="Phillips W."/>
            <person name="Marelli J.P."/>
            <person name="May G.D."/>
            <person name="Shapiro H."/>
            <person name="Ma J."/>
            <person name="Bustamante C.D."/>
            <person name="Schnell R.J."/>
            <person name="Main D."/>
            <person name="Gilbert D."/>
            <person name="Parida L."/>
            <person name="Kuhn D.N."/>
        </authorList>
    </citation>
    <scope>NUCLEOTIDE SEQUENCE [LARGE SCALE GENOMIC DNA]</scope>
    <source>
        <strain evidence="3">cv. Matina 1-6</strain>
    </source>
</reference>
<feature type="transmembrane region" description="Helical" evidence="1">
    <location>
        <begin position="486"/>
        <end position="511"/>
    </location>
</feature>
<sequence length="513" mass="59651">MENVARNQEADIENNASQEKLLKDFVEGIQSKYNIVMHYSQRPLIQDRIICCVNPLLREVNAAAYRPKFVIIGPLRCYGSILEHIEMQKRIYLASFLQRAEKKASLNDFYKLIKDSADQIHGCYEETYCRSWDFLSHEIRQDIVASNGRSELFIEMVLVDASFIIELFLRAFNKEGRAESDFIFDEPGKIHTIRRDLFLAHNQLPFFILKALYELAFAANPDHPSFLHLTCHFFGPYYNQNTSIQDITSSSDCHDKYRDKLGFAKHFTDLLRTLQLPYSFQTDCSQEKPLCCKLPQFKWIKTKVMYFLDLISSSLIPSSQKPEQSLEAGQVHGEYLYSAVLLREAGVKFKVSTSRCLLDIEFNQNNGELKIPPLRLDELTESFFRNLMAWEQRYYPHETLICDYIFLMEYLIKSTEDVDLLVRKRILINQLGSHKAVVTLFNNFCKHVTPMEKNHYSDIFTKLNAHNAVRRHSWIAILKLQYFSTLWRGVATIAAVVLLLLTLIQTICAVISL</sequence>
<dbReference type="EMBL" id="CM001885">
    <property type="protein sequence ID" value="EOY13925.1"/>
    <property type="molecule type" value="Genomic_DNA"/>
</dbReference>
<evidence type="ECO:0000313" key="3">
    <source>
        <dbReference type="Proteomes" id="UP000026915"/>
    </source>
</evidence>
<name>A0A061F9A0_THECC</name>
<dbReference type="Proteomes" id="UP000026915">
    <property type="component" value="Chromosome 7"/>
</dbReference>
<dbReference type="InterPro" id="IPR004158">
    <property type="entry name" value="DUF247_pln"/>
</dbReference>
<proteinExistence type="predicted"/>
<dbReference type="PANTHER" id="PTHR31170:SF25">
    <property type="entry name" value="BNAA09G04570D PROTEIN"/>
    <property type="match status" value="1"/>
</dbReference>
<dbReference type="Gramene" id="EOY13925">
    <property type="protein sequence ID" value="EOY13925"/>
    <property type="gene ID" value="TCM_032711"/>
</dbReference>
<protein>
    <submittedName>
        <fullName evidence="2">Uncharacterized protein</fullName>
    </submittedName>
</protein>
<evidence type="ECO:0000256" key="1">
    <source>
        <dbReference type="SAM" id="Phobius"/>
    </source>
</evidence>
<gene>
    <name evidence="2" type="ORF">TCM_032711</name>
</gene>
<dbReference type="InParanoid" id="A0A061F9A0"/>
<dbReference type="Pfam" id="PF03140">
    <property type="entry name" value="DUF247"/>
    <property type="match status" value="1"/>
</dbReference>
<dbReference type="PANTHER" id="PTHR31170">
    <property type="entry name" value="BNAC04G53230D PROTEIN"/>
    <property type="match status" value="1"/>
</dbReference>
<keyword evidence="1" id="KW-1133">Transmembrane helix</keyword>
<accession>A0A061F9A0</accession>
<keyword evidence="3" id="KW-1185">Reference proteome</keyword>
<dbReference type="OMA" id="RRRIMIN"/>
<dbReference type="STRING" id="3641.A0A061F9A0"/>
<dbReference type="AlphaFoldDB" id="A0A061F9A0"/>
<keyword evidence="1" id="KW-0812">Transmembrane</keyword>
<organism evidence="2 3">
    <name type="scientific">Theobroma cacao</name>
    <name type="common">Cacao</name>
    <name type="synonym">Cocoa</name>
    <dbReference type="NCBI Taxonomy" id="3641"/>
    <lineage>
        <taxon>Eukaryota</taxon>
        <taxon>Viridiplantae</taxon>
        <taxon>Streptophyta</taxon>
        <taxon>Embryophyta</taxon>
        <taxon>Tracheophyta</taxon>
        <taxon>Spermatophyta</taxon>
        <taxon>Magnoliopsida</taxon>
        <taxon>eudicotyledons</taxon>
        <taxon>Gunneridae</taxon>
        <taxon>Pentapetalae</taxon>
        <taxon>rosids</taxon>
        <taxon>malvids</taxon>
        <taxon>Malvales</taxon>
        <taxon>Malvaceae</taxon>
        <taxon>Byttnerioideae</taxon>
        <taxon>Theobroma</taxon>
    </lineage>
</organism>